<accession>A0A6M3JAM1</accession>
<evidence type="ECO:0000313" key="1">
    <source>
        <dbReference type="EMBL" id="QJA66894.1"/>
    </source>
</evidence>
<organism evidence="1">
    <name type="scientific">viral metagenome</name>
    <dbReference type="NCBI Taxonomy" id="1070528"/>
    <lineage>
        <taxon>unclassified sequences</taxon>
        <taxon>metagenomes</taxon>
        <taxon>organismal metagenomes</taxon>
    </lineage>
</organism>
<protein>
    <submittedName>
        <fullName evidence="1">Uncharacterized protein</fullName>
    </submittedName>
</protein>
<name>A0A6M3JAM1_9ZZZZ</name>
<dbReference type="AlphaFoldDB" id="A0A6M3JAM1"/>
<gene>
    <name evidence="1" type="ORF">MM415B00319_0024</name>
</gene>
<proteinExistence type="predicted"/>
<reference evidence="1" key="1">
    <citation type="submission" date="2020-03" db="EMBL/GenBank/DDBJ databases">
        <title>The deep terrestrial virosphere.</title>
        <authorList>
            <person name="Holmfeldt K."/>
            <person name="Nilsson E."/>
            <person name="Simone D."/>
            <person name="Lopez-Fernandez M."/>
            <person name="Wu X."/>
            <person name="de Brujin I."/>
            <person name="Lundin D."/>
            <person name="Andersson A."/>
            <person name="Bertilsson S."/>
            <person name="Dopson M."/>
        </authorList>
    </citation>
    <scope>NUCLEOTIDE SEQUENCE</scope>
    <source>
        <strain evidence="1">MM415B00319</strain>
    </source>
</reference>
<sequence length="63" mass="7653">MRLIYNSRCLLCSSIDYAMVRIGVLVFCKKCAANEFRTLDPVREERERYLHFLRVYEKIFDEE</sequence>
<dbReference type="EMBL" id="MT141563">
    <property type="protein sequence ID" value="QJA66894.1"/>
    <property type="molecule type" value="Genomic_DNA"/>
</dbReference>